<dbReference type="OrthoDB" id="418495at2759"/>
<feature type="domain" description="Glutaredoxin" evidence="8">
    <location>
        <begin position="18"/>
        <end position="80"/>
    </location>
</feature>
<protein>
    <submittedName>
        <fullName evidence="9">Glutaredoxin Grx1</fullName>
    </submittedName>
</protein>
<dbReference type="InterPro" id="IPR011899">
    <property type="entry name" value="Glutaredoxin_euk/vir"/>
</dbReference>
<dbReference type="SUPFAM" id="SSF52833">
    <property type="entry name" value="Thioredoxin-like"/>
    <property type="match status" value="1"/>
</dbReference>
<dbReference type="CDD" id="cd03419">
    <property type="entry name" value="GRX_GRXh_1_2_like"/>
    <property type="match status" value="1"/>
</dbReference>
<sequence length="105" mass="11401">MAAEAMPKVQSLIDENPVVVFSKSYCPYCKSTKSTLQKTGIDFKVIELDQINGGSDMQDALEQISGQRTVPNVYIKQKHIGGNSDLQTLDKSGNLQGLLKEAGVV</sequence>
<organism evidence="9 10">
    <name type="scientific">Emericellopsis atlantica</name>
    <dbReference type="NCBI Taxonomy" id="2614577"/>
    <lineage>
        <taxon>Eukaryota</taxon>
        <taxon>Fungi</taxon>
        <taxon>Dikarya</taxon>
        <taxon>Ascomycota</taxon>
        <taxon>Pezizomycotina</taxon>
        <taxon>Sordariomycetes</taxon>
        <taxon>Hypocreomycetidae</taxon>
        <taxon>Hypocreales</taxon>
        <taxon>Bionectriaceae</taxon>
        <taxon>Emericellopsis</taxon>
    </lineage>
</organism>
<accession>A0A9P8CNA6</accession>
<dbReference type="GO" id="GO:0005737">
    <property type="term" value="C:cytoplasm"/>
    <property type="evidence" value="ECO:0007669"/>
    <property type="project" value="TreeGrafter"/>
</dbReference>
<dbReference type="PRINTS" id="PR00160">
    <property type="entry name" value="GLUTAREDOXIN"/>
</dbReference>
<evidence type="ECO:0000256" key="2">
    <source>
        <dbReference type="ARBA" id="ARBA00022448"/>
    </source>
</evidence>
<evidence type="ECO:0000256" key="7">
    <source>
        <dbReference type="ARBA" id="ARBA00047960"/>
    </source>
</evidence>
<gene>
    <name evidence="9" type="ORF">F5Z01DRAFT_675349</name>
</gene>
<dbReference type="Gene3D" id="3.40.30.10">
    <property type="entry name" value="Glutaredoxin"/>
    <property type="match status" value="1"/>
</dbReference>
<keyword evidence="4" id="KW-1015">Disulfide bond</keyword>
<keyword evidence="2" id="KW-0813">Transport</keyword>
<dbReference type="InterPro" id="IPR014025">
    <property type="entry name" value="Glutaredoxin_subgr"/>
</dbReference>
<dbReference type="NCBIfam" id="TIGR02180">
    <property type="entry name" value="GRX_euk"/>
    <property type="match status" value="1"/>
</dbReference>
<dbReference type="GO" id="GO:0005634">
    <property type="term" value="C:nucleus"/>
    <property type="evidence" value="ECO:0007669"/>
    <property type="project" value="TreeGrafter"/>
</dbReference>
<evidence type="ECO:0000256" key="4">
    <source>
        <dbReference type="ARBA" id="ARBA00023157"/>
    </source>
</evidence>
<proteinExistence type="predicted"/>
<comment type="caution">
    <text evidence="9">The sequence shown here is derived from an EMBL/GenBank/DDBJ whole genome shotgun (WGS) entry which is preliminary data.</text>
</comment>
<dbReference type="EMBL" id="MU251259">
    <property type="protein sequence ID" value="KAG9252942.1"/>
    <property type="molecule type" value="Genomic_DNA"/>
</dbReference>
<dbReference type="FunFam" id="3.40.30.10:FF:000026">
    <property type="entry name" value="Glutaredoxin 2"/>
    <property type="match status" value="1"/>
</dbReference>
<comment type="catalytic activity">
    <reaction evidence="6">
        <text>1-chloro-2,4-dinitrobenzene + glutathione = 2,4-dinitrophenyl-S-glutathione + chloride + H(+)</text>
        <dbReference type="Rhea" id="RHEA:51220"/>
        <dbReference type="ChEBI" id="CHEBI:15378"/>
        <dbReference type="ChEBI" id="CHEBI:17996"/>
        <dbReference type="ChEBI" id="CHEBI:34718"/>
        <dbReference type="ChEBI" id="CHEBI:57925"/>
        <dbReference type="ChEBI" id="CHEBI:133977"/>
        <dbReference type="EC" id="2.5.1.18"/>
    </reaction>
</comment>
<evidence type="ECO:0000256" key="6">
    <source>
        <dbReference type="ARBA" id="ARBA00035808"/>
    </source>
</evidence>
<evidence type="ECO:0000313" key="10">
    <source>
        <dbReference type="Proteomes" id="UP000887229"/>
    </source>
</evidence>
<dbReference type="InterPro" id="IPR011767">
    <property type="entry name" value="GLR_AS"/>
</dbReference>
<dbReference type="GO" id="GO:0004602">
    <property type="term" value="F:glutathione peroxidase activity"/>
    <property type="evidence" value="ECO:0007669"/>
    <property type="project" value="UniProtKB-EC"/>
</dbReference>
<evidence type="ECO:0000256" key="1">
    <source>
        <dbReference type="ARBA" id="ARBA00000217"/>
    </source>
</evidence>
<dbReference type="Proteomes" id="UP000887229">
    <property type="component" value="Unassembled WGS sequence"/>
</dbReference>
<keyword evidence="10" id="KW-1185">Reference proteome</keyword>
<dbReference type="InterPro" id="IPR036249">
    <property type="entry name" value="Thioredoxin-like_sf"/>
</dbReference>
<dbReference type="GO" id="GO:0004364">
    <property type="term" value="F:glutathione transferase activity"/>
    <property type="evidence" value="ECO:0007669"/>
    <property type="project" value="UniProtKB-EC"/>
</dbReference>
<keyword evidence="5" id="KW-0676">Redox-active center</keyword>
<comment type="catalytic activity">
    <reaction evidence="7">
        <text>RX + glutathione = an S-substituted glutathione + a halide anion + H(+)</text>
        <dbReference type="Rhea" id="RHEA:16437"/>
        <dbReference type="ChEBI" id="CHEBI:15378"/>
        <dbReference type="ChEBI" id="CHEBI:16042"/>
        <dbReference type="ChEBI" id="CHEBI:17792"/>
        <dbReference type="ChEBI" id="CHEBI:57925"/>
        <dbReference type="ChEBI" id="CHEBI:90779"/>
        <dbReference type="EC" id="2.5.1.18"/>
    </reaction>
</comment>
<dbReference type="AlphaFoldDB" id="A0A9P8CNA6"/>
<dbReference type="GeneID" id="70296039"/>
<evidence type="ECO:0000313" key="9">
    <source>
        <dbReference type="EMBL" id="KAG9252942.1"/>
    </source>
</evidence>
<dbReference type="PROSITE" id="PS00195">
    <property type="entry name" value="GLUTAREDOXIN_1"/>
    <property type="match status" value="1"/>
</dbReference>
<dbReference type="PANTHER" id="PTHR45694">
    <property type="entry name" value="GLUTAREDOXIN 2"/>
    <property type="match status" value="1"/>
</dbReference>
<evidence type="ECO:0000256" key="5">
    <source>
        <dbReference type="ARBA" id="ARBA00023284"/>
    </source>
</evidence>
<dbReference type="PROSITE" id="PS51354">
    <property type="entry name" value="GLUTAREDOXIN_2"/>
    <property type="match status" value="1"/>
</dbReference>
<dbReference type="InterPro" id="IPR002109">
    <property type="entry name" value="Glutaredoxin"/>
</dbReference>
<reference evidence="9" key="1">
    <citation type="journal article" date="2021" name="IMA Fungus">
        <title>Genomic characterization of three marine fungi, including Emericellopsis atlantica sp. nov. with signatures of a generalist lifestyle and marine biomass degradation.</title>
        <authorList>
            <person name="Hagestad O.C."/>
            <person name="Hou L."/>
            <person name="Andersen J.H."/>
            <person name="Hansen E.H."/>
            <person name="Altermark B."/>
            <person name="Li C."/>
            <person name="Kuhnert E."/>
            <person name="Cox R.J."/>
            <person name="Crous P.W."/>
            <person name="Spatafora J.W."/>
            <person name="Lail K."/>
            <person name="Amirebrahimi M."/>
            <person name="Lipzen A."/>
            <person name="Pangilinan J."/>
            <person name="Andreopoulos W."/>
            <person name="Hayes R.D."/>
            <person name="Ng V."/>
            <person name="Grigoriev I.V."/>
            <person name="Jackson S.A."/>
            <person name="Sutton T.D.S."/>
            <person name="Dobson A.D.W."/>
            <person name="Rama T."/>
        </authorList>
    </citation>
    <scope>NUCLEOTIDE SEQUENCE</scope>
    <source>
        <strain evidence="9">TS7</strain>
    </source>
</reference>
<keyword evidence="3" id="KW-0249">Electron transport</keyword>
<dbReference type="GO" id="GO:0015038">
    <property type="term" value="F:glutathione disulfide oxidoreductase activity"/>
    <property type="evidence" value="ECO:0007669"/>
    <property type="project" value="TreeGrafter"/>
</dbReference>
<dbReference type="GO" id="GO:0034599">
    <property type="term" value="P:cellular response to oxidative stress"/>
    <property type="evidence" value="ECO:0007669"/>
    <property type="project" value="TreeGrafter"/>
</dbReference>
<evidence type="ECO:0000256" key="3">
    <source>
        <dbReference type="ARBA" id="ARBA00022982"/>
    </source>
</evidence>
<comment type="catalytic activity">
    <reaction evidence="1">
        <text>2 glutathione + H2O2 = glutathione disulfide + 2 H2O</text>
        <dbReference type="Rhea" id="RHEA:16833"/>
        <dbReference type="ChEBI" id="CHEBI:15377"/>
        <dbReference type="ChEBI" id="CHEBI:16240"/>
        <dbReference type="ChEBI" id="CHEBI:57925"/>
        <dbReference type="ChEBI" id="CHEBI:58297"/>
        <dbReference type="EC" id="1.11.1.9"/>
    </reaction>
</comment>
<dbReference type="Pfam" id="PF00462">
    <property type="entry name" value="Glutaredoxin"/>
    <property type="match status" value="1"/>
</dbReference>
<dbReference type="PANTHER" id="PTHR45694:SF18">
    <property type="entry name" value="GLUTAREDOXIN-1-RELATED"/>
    <property type="match status" value="1"/>
</dbReference>
<name>A0A9P8CNA6_9HYPO</name>
<evidence type="ECO:0000259" key="8">
    <source>
        <dbReference type="Pfam" id="PF00462"/>
    </source>
</evidence>
<dbReference type="RefSeq" id="XP_046116866.1">
    <property type="nucleotide sequence ID" value="XM_046265136.1"/>
</dbReference>